<feature type="domain" description="Helicase ATP-binding" evidence="1">
    <location>
        <begin position="48"/>
        <end position="123"/>
    </location>
</feature>
<dbReference type="InterPro" id="IPR014001">
    <property type="entry name" value="Helicase_ATP-bd"/>
</dbReference>
<dbReference type="OrthoDB" id="431520at2759"/>
<feature type="non-terminal residue" evidence="2">
    <location>
        <position position="123"/>
    </location>
</feature>
<comment type="caution">
    <text evidence="2">The sequence shown here is derived from an EMBL/GenBank/DDBJ whole genome shotgun (WGS) entry which is preliminary data.</text>
</comment>
<dbReference type="InterPro" id="IPR038718">
    <property type="entry name" value="SNF2-like_sf"/>
</dbReference>
<protein>
    <submittedName>
        <fullName evidence="2">YwqA protein</fullName>
    </submittedName>
</protein>
<sequence length="123" mass="13685">ENIVLSDKVQAFFDSPEIGIIRAKEVPPPNCVANSLRPYQLTGYHWLVNNARNGLGCILADDMGLGKTLQAISLMLYLKSNGLLTKPMLVVVPTGLLGTWQRELKQWAGDTLKVNLYFGKERK</sequence>
<evidence type="ECO:0000313" key="2">
    <source>
        <dbReference type="EMBL" id="CAE7875549.1"/>
    </source>
</evidence>
<dbReference type="InterPro" id="IPR000330">
    <property type="entry name" value="SNF2_N"/>
</dbReference>
<dbReference type="Pfam" id="PF00176">
    <property type="entry name" value="SNF2-rel_dom"/>
    <property type="match status" value="1"/>
</dbReference>
<keyword evidence="3" id="KW-1185">Reference proteome</keyword>
<evidence type="ECO:0000313" key="3">
    <source>
        <dbReference type="Proteomes" id="UP000601435"/>
    </source>
</evidence>
<dbReference type="EMBL" id="CAJNJA010062108">
    <property type="protein sequence ID" value="CAE7875549.1"/>
    <property type="molecule type" value="Genomic_DNA"/>
</dbReference>
<dbReference type="PROSITE" id="PS51192">
    <property type="entry name" value="HELICASE_ATP_BIND_1"/>
    <property type="match status" value="1"/>
</dbReference>
<dbReference type="InterPro" id="IPR027417">
    <property type="entry name" value="P-loop_NTPase"/>
</dbReference>
<proteinExistence type="predicted"/>
<dbReference type="Proteomes" id="UP000601435">
    <property type="component" value="Unassembled WGS sequence"/>
</dbReference>
<dbReference type="PANTHER" id="PTHR10799">
    <property type="entry name" value="SNF2/RAD54 HELICASE FAMILY"/>
    <property type="match status" value="1"/>
</dbReference>
<feature type="non-terminal residue" evidence="2">
    <location>
        <position position="1"/>
    </location>
</feature>
<evidence type="ECO:0000259" key="1">
    <source>
        <dbReference type="PROSITE" id="PS51192"/>
    </source>
</evidence>
<gene>
    <name evidence="2" type="primary">ywqA</name>
    <name evidence="2" type="ORF">SNEC2469_LOCUS28503</name>
</gene>
<accession>A0A813AS50</accession>
<dbReference type="SUPFAM" id="SSF52540">
    <property type="entry name" value="P-loop containing nucleoside triphosphate hydrolases"/>
    <property type="match status" value="1"/>
</dbReference>
<dbReference type="AlphaFoldDB" id="A0A813AS50"/>
<reference evidence="2" key="1">
    <citation type="submission" date="2021-02" db="EMBL/GenBank/DDBJ databases">
        <authorList>
            <person name="Dougan E. K."/>
            <person name="Rhodes N."/>
            <person name="Thang M."/>
            <person name="Chan C."/>
        </authorList>
    </citation>
    <scope>NUCLEOTIDE SEQUENCE</scope>
</reference>
<dbReference type="Gene3D" id="3.40.50.10810">
    <property type="entry name" value="Tandem AAA-ATPase domain"/>
    <property type="match status" value="1"/>
</dbReference>
<name>A0A813AS50_9DINO</name>
<dbReference type="GO" id="GO:0005524">
    <property type="term" value="F:ATP binding"/>
    <property type="evidence" value="ECO:0007669"/>
    <property type="project" value="InterPro"/>
</dbReference>
<organism evidence="2 3">
    <name type="scientific">Symbiodinium necroappetens</name>
    <dbReference type="NCBI Taxonomy" id="1628268"/>
    <lineage>
        <taxon>Eukaryota</taxon>
        <taxon>Sar</taxon>
        <taxon>Alveolata</taxon>
        <taxon>Dinophyceae</taxon>
        <taxon>Suessiales</taxon>
        <taxon>Symbiodiniaceae</taxon>
        <taxon>Symbiodinium</taxon>
    </lineage>
</organism>